<keyword evidence="3" id="KW-1185">Reference proteome</keyword>
<comment type="caution">
    <text evidence="2">The sequence shown here is derived from an EMBL/GenBank/DDBJ whole genome shotgun (WGS) entry which is preliminary data.</text>
</comment>
<gene>
    <name evidence="2" type="ORF">K0U00_39305</name>
</gene>
<sequence length="105" mass="11642">TDAGLSSHMQSLALLREGHSITEIAALRDMGRITIENHLLRCSEEGEMIEWDGFIPAEHEALIAETIMRLGAEKLKPIKEALPDEIDYFAIKAVMMKLSLSHGGK</sequence>
<dbReference type="EMBL" id="JAHZIK010002034">
    <property type="protein sequence ID" value="MBW7460127.1"/>
    <property type="molecule type" value="Genomic_DNA"/>
</dbReference>
<evidence type="ECO:0000259" key="1">
    <source>
        <dbReference type="Pfam" id="PF14493"/>
    </source>
</evidence>
<dbReference type="Pfam" id="PF14493">
    <property type="entry name" value="HTH_40"/>
    <property type="match status" value="1"/>
</dbReference>
<feature type="non-terminal residue" evidence="2">
    <location>
        <position position="1"/>
    </location>
</feature>
<evidence type="ECO:0000313" key="3">
    <source>
        <dbReference type="Proteomes" id="UP001519887"/>
    </source>
</evidence>
<evidence type="ECO:0000313" key="2">
    <source>
        <dbReference type="EMBL" id="MBW7460127.1"/>
    </source>
</evidence>
<organism evidence="2 3">
    <name type="scientific">Paenibacillus sepulcri</name>
    <dbReference type="NCBI Taxonomy" id="359917"/>
    <lineage>
        <taxon>Bacteria</taxon>
        <taxon>Bacillati</taxon>
        <taxon>Bacillota</taxon>
        <taxon>Bacilli</taxon>
        <taxon>Bacillales</taxon>
        <taxon>Paenibacillaceae</taxon>
        <taxon>Paenibacillus</taxon>
    </lineage>
</organism>
<feature type="domain" description="Helicase Helix-turn-helix" evidence="1">
    <location>
        <begin position="7"/>
        <end position="95"/>
    </location>
</feature>
<name>A0ABS7CGR7_9BACL</name>
<accession>A0ABS7CGR7</accession>
<dbReference type="Proteomes" id="UP001519887">
    <property type="component" value="Unassembled WGS sequence"/>
</dbReference>
<proteinExistence type="predicted"/>
<reference evidence="2 3" key="1">
    <citation type="submission" date="2021-07" db="EMBL/GenBank/DDBJ databases">
        <title>Paenibacillus radiodurans sp. nov., isolated from the southeastern edge of Tengger Desert.</title>
        <authorList>
            <person name="Zhang G."/>
        </authorList>
    </citation>
    <scope>NUCLEOTIDE SEQUENCE [LARGE SCALE GENOMIC DNA]</scope>
    <source>
        <strain evidence="2 3">CCM 7311</strain>
    </source>
</reference>
<dbReference type="InterPro" id="IPR029491">
    <property type="entry name" value="Helicase_HTH"/>
</dbReference>
<protein>
    <submittedName>
        <fullName evidence="2">Helix-turn-helix domain-containing protein</fullName>
    </submittedName>
</protein>